<dbReference type="InterPro" id="IPR036961">
    <property type="entry name" value="Kinesin_motor_dom_sf"/>
</dbReference>
<dbReference type="OrthoDB" id="6361791at2759"/>
<evidence type="ECO:0000313" key="8">
    <source>
        <dbReference type="Proteomes" id="UP000694843"/>
    </source>
</evidence>
<dbReference type="InterPro" id="IPR027417">
    <property type="entry name" value="P-loop_NTPase"/>
</dbReference>
<feature type="compositionally biased region" description="Basic and acidic residues" evidence="6">
    <location>
        <begin position="1174"/>
        <end position="1183"/>
    </location>
</feature>
<dbReference type="InterPro" id="IPR001752">
    <property type="entry name" value="Kinesin_motor_dom"/>
</dbReference>
<gene>
    <name evidence="9" type="primary">LOC108670552</name>
</gene>
<dbReference type="GO" id="GO:0015630">
    <property type="term" value="C:microtubule cytoskeleton"/>
    <property type="evidence" value="ECO:0007669"/>
    <property type="project" value="UniProtKB-ARBA"/>
</dbReference>
<proteinExistence type="inferred from homology"/>
<feature type="region of interest" description="Disordered" evidence="6">
    <location>
        <begin position="1"/>
        <end position="60"/>
    </location>
</feature>
<feature type="compositionally biased region" description="Polar residues" evidence="6">
    <location>
        <begin position="1943"/>
        <end position="1959"/>
    </location>
</feature>
<feature type="compositionally biased region" description="Low complexity" evidence="6">
    <location>
        <begin position="1850"/>
        <end position="1859"/>
    </location>
</feature>
<feature type="compositionally biased region" description="Polar residues" evidence="6">
    <location>
        <begin position="1825"/>
        <end position="1841"/>
    </location>
</feature>
<dbReference type="PROSITE" id="PS50067">
    <property type="entry name" value="KINESIN_MOTOR_2"/>
    <property type="match status" value="1"/>
</dbReference>
<evidence type="ECO:0000256" key="5">
    <source>
        <dbReference type="PROSITE-ProRule" id="PRU00283"/>
    </source>
</evidence>
<feature type="region of interest" description="Disordered" evidence="6">
    <location>
        <begin position="713"/>
        <end position="894"/>
    </location>
</feature>
<evidence type="ECO:0000259" key="7">
    <source>
        <dbReference type="PROSITE" id="PS50067"/>
    </source>
</evidence>
<protein>
    <submittedName>
        <fullName evidence="9">Uncharacterized protein LOC108670552</fullName>
    </submittedName>
</protein>
<feature type="compositionally biased region" description="Polar residues" evidence="6">
    <location>
        <begin position="802"/>
        <end position="812"/>
    </location>
</feature>
<dbReference type="Proteomes" id="UP000694843">
    <property type="component" value="Unplaced"/>
</dbReference>
<keyword evidence="4" id="KW-0963">Cytoplasm</keyword>
<evidence type="ECO:0000313" key="9">
    <source>
        <dbReference type="RefSeq" id="XP_047739676.1"/>
    </source>
</evidence>
<feature type="domain" description="Kinesin motor" evidence="7">
    <location>
        <begin position="363"/>
        <end position="711"/>
    </location>
</feature>
<keyword evidence="2" id="KW-0547">Nucleotide-binding</keyword>
<reference evidence="9" key="1">
    <citation type="submission" date="2025-08" db="UniProtKB">
        <authorList>
            <consortium name="RefSeq"/>
        </authorList>
    </citation>
    <scope>IDENTIFICATION</scope>
    <source>
        <tissue evidence="9">Whole organism</tissue>
    </source>
</reference>
<dbReference type="GO" id="GO:0008017">
    <property type="term" value="F:microtubule binding"/>
    <property type="evidence" value="ECO:0007669"/>
    <property type="project" value="InterPro"/>
</dbReference>
<feature type="compositionally biased region" description="Polar residues" evidence="6">
    <location>
        <begin position="1072"/>
        <end position="1094"/>
    </location>
</feature>
<dbReference type="Pfam" id="PF00225">
    <property type="entry name" value="Kinesin"/>
    <property type="match status" value="1"/>
</dbReference>
<dbReference type="RefSeq" id="XP_047739676.1">
    <property type="nucleotide sequence ID" value="XM_047883720.1"/>
</dbReference>
<dbReference type="Gene3D" id="3.40.850.10">
    <property type="entry name" value="Kinesin motor domain"/>
    <property type="match status" value="1"/>
</dbReference>
<feature type="compositionally biased region" description="Basic and acidic residues" evidence="6">
    <location>
        <begin position="1203"/>
        <end position="1212"/>
    </location>
</feature>
<feature type="region of interest" description="Disordered" evidence="6">
    <location>
        <begin position="1167"/>
        <end position="1235"/>
    </location>
</feature>
<dbReference type="InterPro" id="IPR027640">
    <property type="entry name" value="Kinesin-like_fam"/>
</dbReference>
<comment type="similarity">
    <text evidence="5">Belongs to the TRAFAC class myosin-kinesin ATPase superfamily. Kinesin family.</text>
</comment>
<keyword evidence="3" id="KW-0067">ATP-binding</keyword>
<feature type="compositionally biased region" description="Polar residues" evidence="6">
    <location>
        <begin position="1879"/>
        <end position="1892"/>
    </location>
</feature>
<feature type="compositionally biased region" description="Basic residues" evidence="6">
    <location>
        <begin position="814"/>
        <end position="827"/>
    </location>
</feature>
<feature type="compositionally biased region" description="Polar residues" evidence="6">
    <location>
        <begin position="1184"/>
        <end position="1195"/>
    </location>
</feature>
<evidence type="ECO:0000256" key="3">
    <source>
        <dbReference type="ARBA" id="ARBA00022840"/>
    </source>
</evidence>
<feature type="compositionally biased region" description="Low complexity" evidence="6">
    <location>
        <begin position="747"/>
        <end position="758"/>
    </location>
</feature>
<evidence type="ECO:0000256" key="4">
    <source>
        <dbReference type="ARBA" id="ARBA00023212"/>
    </source>
</evidence>
<feature type="region of interest" description="Disordered" evidence="6">
    <location>
        <begin position="1943"/>
        <end position="1962"/>
    </location>
</feature>
<dbReference type="KEGG" id="hazt:108670552"/>
<feature type="compositionally biased region" description="Basic and acidic residues" evidence="6">
    <location>
        <begin position="1017"/>
        <end position="1030"/>
    </location>
</feature>
<dbReference type="GO" id="GO:0007018">
    <property type="term" value="P:microtubule-based movement"/>
    <property type="evidence" value="ECO:0007669"/>
    <property type="project" value="InterPro"/>
</dbReference>
<accession>A0A979FTB7</accession>
<evidence type="ECO:0000256" key="2">
    <source>
        <dbReference type="ARBA" id="ARBA00022741"/>
    </source>
</evidence>
<organism evidence="8 9">
    <name type="scientific">Hyalella azteca</name>
    <name type="common">Amphipod</name>
    <dbReference type="NCBI Taxonomy" id="294128"/>
    <lineage>
        <taxon>Eukaryota</taxon>
        <taxon>Metazoa</taxon>
        <taxon>Ecdysozoa</taxon>
        <taxon>Arthropoda</taxon>
        <taxon>Crustacea</taxon>
        <taxon>Multicrustacea</taxon>
        <taxon>Malacostraca</taxon>
        <taxon>Eumalacostraca</taxon>
        <taxon>Peracarida</taxon>
        <taxon>Amphipoda</taxon>
        <taxon>Senticaudata</taxon>
        <taxon>Talitrida</taxon>
        <taxon>Talitroidea</taxon>
        <taxon>Hyalellidae</taxon>
        <taxon>Hyalella</taxon>
    </lineage>
</organism>
<feature type="region of interest" description="Disordered" evidence="6">
    <location>
        <begin position="1659"/>
        <end position="1902"/>
    </location>
</feature>
<feature type="compositionally biased region" description="Polar residues" evidence="6">
    <location>
        <begin position="1785"/>
        <end position="1799"/>
    </location>
</feature>
<dbReference type="GO" id="GO:0003777">
    <property type="term" value="F:microtubule motor activity"/>
    <property type="evidence" value="ECO:0007669"/>
    <property type="project" value="InterPro"/>
</dbReference>
<feature type="compositionally biased region" description="Basic and acidic residues" evidence="6">
    <location>
        <begin position="1664"/>
        <end position="1728"/>
    </location>
</feature>
<dbReference type="SMART" id="SM00129">
    <property type="entry name" value="KISc"/>
    <property type="match status" value="1"/>
</dbReference>
<dbReference type="GeneID" id="108670552"/>
<feature type="compositionally biased region" description="Basic and acidic residues" evidence="6">
    <location>
        <begin position="1752"/>
        <end position="1761"/>
    </location>
</feature>
<feature type="compositionally biased region" description="Polar residues" evidence="6">
    <location>
        <begin position="42"/>
        <end position="58"/>
    </location>
</feature>
<keyword evidence="8" id="KW-1185">Reference proteome</keyword>
<comment type="caution">
    <text evidence="5">Lacks conserved residue(s) required for the propagation of feature annotation.</text>
</comment>
<evidence type="ECO:0000256" key="1">
    <source>
        <dbReference type="ARBA" id="ARBA00004245"/>
    </source>
</evidence>
<sequence length="2125" mass="232318">MSGEPGTNFSPTHLSPKSSSFSINHAPGLTSPLHNHHPIVLTPQTTLSPMNSKKNTAPSLCSQNLLNNSSAATFNMTTLSSSVSNPHLQTLCANHKTQARPSSANHNNTLFLNHTLKSHGKQKASSQNQMSGCFSVALNDYPPPMPPHLLRKLSCKDTTSVGKVKVLLKVFQGGEVPGSCRVLSVDNRRRCVTLYDPATPTTVPPPSSITPTKIIQTGAVPPNGPIVTNALAAAAAVIPSEVLAGSKPVSCVDDDVNDIKINGDKILSSAEGTIEKSSISEDDSNLDLPVVNSTELADTKLSNGTISISSDCVSAGVNESKSVHDPKLNGIDETKMANKSIVDFRSLICDTKSSTKTQSIENQLYVSDDVIPEEKKLTSQPKPDDSNLCSATIKGVSAPKMFTFDGIFTHDDSQTELCSAALTDIIAAALRGAHGAVFTFGQPHLGQRETMIGSSKSCHSLGVLPSAVCWLYNAMQEGAVQAGEPRRSWSVTVSAVQVGPGDQVVDLLLPFAVTADQSTATNKDNEKMISSSGNTLSSVGCGDDELVPSILSKLSEVSAPTMTRAAQLLDLVLSARHVDEFGRPAHLLFSLNIYQQEKGTPISTSGTVGSTGCWGRLHLLDFGPVDRGCRASGGRAVTLSALGNTILAIINGQKQPPQNRQVQLGVLGQLVRECVGSLRCVTSMLVHVSAEPHKYQDTLASIQLAARVHRLRRRRVKPQIGGSGSGGSSEESKSGRSSRGTITDTGSSSMDPSSSELSCDTVIYVGPGADEATDSEHPPVFLPSGSSPENRCSIRKALKGSSVDSSRPQDSPRTPRKIIPKKSPKHGSSKEAHSPLKSKERYSEDDQVGKDSGNLDPIDVTKHSQSPSNRSPCKHCSHSTRNGPSVSPKHQKCLHGSRQRKTLLTENIVPCCPGPSDEQWVDGPRFHKSKVLESQKIKECELETWIDGPEATYGYMDDVKKIMIQKWVETQNSQSHVKEAQGKSPKHRAFKEMTQFKTSEQEETSPKHRDKHRDKRRSSDGRELKKDSTKHSSQSKDSPHRRRSLNGPQHRMPGSSDPDSSLPLNESEKMPTENSSPIKNRLINPSQKDCQASESIEKQEIAVLHDGITSEGTKDSTKFIEEITIVQPNEHVKEQTSSQAEKKCVVICDTISYKSLNEADRGLLPSSTTLLAPETRRGEHDTLSTEACKSSTSSHAFPEAQEDSDRSDKTSEVSEEAMEEETASQLSMDEVEDEEALPEARVYLKQFPGDPTSWEDCEFIEVEEPIEPVELVDSWTQVTEEDLQTSGSCYSVRNLQPLRRFLPPVQEEVEPSADSVEEDNVGTAKCELKANEVTNDPSVADAPGADQRPQLHLDDDICQVETPGSTRFEEMIQDPSFMAKTHYFAQRLEELRKLHQFYKNLAKQAPRRNSSMCQSTLNGAMLPDLLIRPIEDELMDDDKHEFGACLPPLCSHNTMPSRLTEPDYNLDWKSLLPEEIELISEAGDSRTDADDSASDFSKDFNETVYDIQSDIMPYLPSNYVSLSSLTAHRPPDLIMTGNLNYTVTSHDSGGQIEGRLPSPIVEDKTGENNLPLNPTSLSDDEVNVNHLKVKKEKKKKKLGLINSSKRTTKEISETDASLSFSKISWSRIFSGARRNSSPKESPKKTSKCLNKNYSRDFCTASPKSNDKLNRKYRDKECTKEQEKIEKKSKDGEFGKDEQRSPRDLKLVKDYEGSRNSKSLIKTESDKIRSKNSRKSNDYRTSSSSNSAGGRSSKREFPKENARGGTPRQDQSGRGKCSVLQRENLPFQTASLSGSNSSTYHGYDSGADSGVGLRVTTSRSGRRSQMGFQGTSDCRQGESSGYESVIRDSECSSFGSSQDSGLDDDGNASVPVREKDIAPPNSSAKQCKNSSLDTPPPNSTYEAGLDVCESLDFSSNGLDTEAELQQYTEDEVKRYETRRRLENQASLRAQTSKRSVNPLSPSVGAALCSPEERIQQLREEQTRLKIELEAAKTRLMIDKSRWSYELHVESAMMPHEDGFLEALETETSILKKRVAAASSRCLLESSFLNRKVKLRHKRASQKDVIDGAHSRTLGLPSFRGCGMFPGSISSLVDDKFLPASHNSFAVEQAEIRDGAGDSVRLSGVHL</sequence>
<feature type="compositionally biased region" description="Low complexity" evidence="6">
    <location>
        <begin position="1055"/>
        <end position="1064"/>
    </location>
</feature>
<comment type="subcellular location">
    <subcellularLocation>
        <location evidence="1">Cytoplasm</location>
        <location evidence="1">Cytoskeleton</location>
    </subcellularLocation>
</comment>
<feature type="region of interest" description="Disordered" evidence="6">
    <location>
        <begin position="995"/>
        <end position="1095"/>
    </location>
</feature>
<feature type="compositionally biased region" description="Polar residues" evidence="6">
    <location>
        <begin position="1"/>
        <end position="23"/>
    </location>
</feature>
<dbReference type="PANTHER" id="PTHR21608:SF7">
    <property type="entry name" value="KINESIN-LIKE PROTEIN CG14535"/>
    <property type="match status" value="1"/>
</dbReference>
<dbReference type="GO" id="GO:0005524">
    <property type="term" value="F:ATP binding"/>
    <property type="evidence" value="ECO:0007669"/>
    <property type="project" value="UniProtKB-KW"/>
</dbReference>
<feature type="compositionally biased region" description="Basic and acidic residues" evidence="6">
    <location>
        <begin position="828"/>
        <end position="849"/>
    </location>
</feature>
<feature type="compositionally biased region" description="Low complexity" evidence="6">
    <location>
        <begin position="1738"/>
        <end position="1750"/>
    </location>
</feature>
<name>A0A979FTB7_HYAAZ</name>
<keyword evidence="4" id="KW-0206">Cytoskeleton</keyword>
<dbReference type="SUPFAM" id="SSF52540">
    <property type="entry name" value="P-loop containing nucleoside triphosphate hydrolases"/>
    <property type="match status" value="1"/>
</dbReference>
<dbReference type="PANTHER" id="PTHR21608">
    <property type="entry name" value="KINESIN-LIKE PROTEIN CG14535"/>
    <property type="match status" value="1"/>
</dbReference>
<feature type="compositionally biased region" description="Acidic residues" evidence="6">
    <location>
        <begin position="1213"/>
        <end position="1222"/>
    </location>
</feature>
<evidence type="ECO:0000256" key="6">
    <source>
        <dbReference type="SAM" id="MobiDB-lite"/>
    </source>
</evidence>